<dbReference type="Pfam" id="PF13018">
    <property type="entry name" value="ESPR"/>
    <property type="match status" value="1"/>
</dbReference>
<feature type="domain" description="Trimeric autotransporter adhesin YadA-like C-terminal membrane anchor" evidence="12">
    <location>
        <begin position="1321"/>
        <end position="1381"/>
    </location>
</feature>
<dbReference type="OrthoDB" id="1631723at2"/>
<dbReference type="GO" id="GO:0015031">
    <property type="term" value="P:protein transport"/>
    <property type="evidence" value="ECO:0007669"/>
    <property type="project" value="UniProtKB-KW"/>
</dbReference>
<dbReference type="InterPro" id="IPR045584">
    <property type="entry name" value="Pilin-like"/>
</dbReference>
<dbReference type="PATRIC" id="fig|1440762.4.peg.951"/>
<evidence type="ECO:0000256" key="3">
    <source>
        <dbReference type="ARBA" id="ARBA00005848"/>
    </source>
</evidence>
<feature type="domain" description="Trimeric autotransporter adhesin YadA-like head" evidence="13">
    <location>
        <begin position="1180"/>
        <end position="1204"/>
    </location>
</feature>
<feature type="domain" description="Trimeric autotransporter adhesin YadA-like head" evidence="13">
    <location>
        <begin position="185"/>
        <end position="211"/>
    </location>
</feature>
<evidence type="ECO:0000259" key="13">
    <source>
        <dbReference type="Pfam" id="PF05658"/>
    </source>
</evidence>
<feature type="domain" description="Trimeric autotransporter adhesin YadA-like stalk" evidence="14">
    <location>
        <begin position="1079"/>
        <end position="1120"/>
    </location>
</feature>
<evidence type="ECO:0000256" key="7">
    <source>
        <dbReference type="ARBA" id="ARBA00022729"/>
    </source>
</evidence>
<dbReference type="Gene3D" id="6.10.250.2040">
    <property type="match status" value="1"/>
</dbReference>
<dbReference type="SUPFAM" id="SSF101967">
    <property type="entry name" value="Adhesin YadA, collagen-binding domain"/>
    <property type="match status" value="10"/>
</dbReference>
<evidence type="ECO:0008006" key="18">
    <source>
        <dbReference type="Google" id="ProtNLM"/>
    </source>
</evidence>
<evidence type="ECO:0000313" key="16">
    <source>
        <dbReference type="EMBL" id="KLD66005.1"/>
    </source>
</evidence>
<keyword evidence="10" id="KW-0998">Cell outer membrane</keyword>
<evidence type="ECO:0000256" key="1">
    <source>
        <dbReference type="ARBA" id="ARBA00004241"/>
    </source>
</evidence>
<dbReference type="InterPro" id="IPR011049">
    <property type="entry name" value="Serralysin-like_metalloprot_C"/>
</dbReference>
<feature type="domain" description="Trimeric autotransporter adhesin YadA-like head" evidence="13">
    <location>
        <begin position="558"/>
        <end position="584"/>
    </location>
</feature>
<evidence type="ECO:0000259" key="15">
    <source>
        <dbReference type="Pfam" id="PF13018"/>
    </source>
</evidence>
<dbReference type="InterPro" id="IPR024973">
    <property type="entry name" value="ESPR"/>
</dbReference>
<keyword evidence="7" id="KW-0732">Signal</keyword>
<dbReference type="InterPro" id="IPR008635">
    <property type="entry name" value="Coiled_stalk_dom"/>
</dbReference>
<dbReference type="SUPFAM" id="SSF54523">
    <property type="entry name" value="Pili subunits"/>
    <property type="match status" value="1"/>
</dbReference>
<dbReference type="Pfam" id="PF05658">
    <property type="entry name" value="YadA_head"/>
    <property type="match status" value="8"/>
</dbReference>
<organism evidence="16 17">
    <name type="scientific">Dyella japonica DSM 16301</name>
    <dbReference type="NCBI Taxonomy" id="1440762"/>
    <lineage>
        <taxon>Bacteria</taxon>
        <taxon>Pseudomonadati</taxon>
        <taxon>Pseudomonadota</taxon>
        <taxon>Gammaproteobacteria</taxon>
        <taxon>Lysobacterales</taxon>
        <taxon>Rhodanobacteraceae</taxon>
        <taxon>Dyella</taxon>
    </lineage>
</organism>
<dbReference type="RefSeq" id="WP_046969998.1">
    <property type="nucleotide sequence ID" value="NZ_JPLA01000002.1"/>
</dbReference>
<evidence type="ECO:0000259" key="12">
    <source>
        <dbReference type="Pfam" id="PF03895"/>
    </source>
</evidence>
<evidence type="ECO:0000256" key="8">
    <source>
        <dbReference type="ARBA" id="ARBA00022927"/>
    </source>
</evidence>
<feature type="region of interest" description="Disordered" evidence="11">
    <location>
        <begin position="1143"/>
        <end position="1167"/>
    </location>
</feature>
<keyword evidence="5" id="KW-1134">Transmembrane beta strand</keyword>
<feature type="domain" description="Trimeric autotransporter adhesin YadA-like stalk" evidence="14">
    <location>
        <begin position="257"/>
        <end position="283"/>
    </location>
</feature>
<sequence>MNKIYHVVWDDEKECFVVVSELATGHKKTGSAKLSLAIAGALLVGGMAAPAVSAAGGAIKSGLQSIANYYSVNDGGAQAGNYNGDGATGAGALAAGLDASAAGSSAVAVGTDASASGTSAVAIGDSSVSTGLMTTSVGAGAQAIGDTATALGSTTSATGFGGTAIGYGANAAGARSLASGYGTSASGDSSTALGNSAKALVADGVAIGSKSVASIASGIAGYVPATATAAQAAAINATRSTLGAVSVGDAATNKFRQITGVAAGTADSDAVNVAQLKGATADSVIYDSSTHDSVTLGGPTYNATTKTGGTRITNLANGVAPSDAVNKSQLDDLAGTPLTFAGNQGSMKKRLGDTVSIQGEGTSAGTYVGDNLKTEVDANGVLQLQMTDKPVFTRVTTGNTSMDTNGVVIAGGPSMTVNGVDAGGQKITNVAAGTASTDAVNVGQLSTAVDGAKSHYYSVNDSGTQSGNYNNDGATGAHALAAGVSASAAGNLAVAVGTDANASGTSSVAIGDGTVSTGLMTTSVGAASQALSDTATALGSTTSATGSGATAVGYGANAAGARALAAGYGASASGDNSTALGNSAKSLMADGVAIGSKSVANTAAGMAGYVPATATVAETAAINATTSTLGAVSVGDATSNKFRQITGVAAGTADSDAVNVAQLKGATADAVLYDSSAHDSITLGGPTYDSVSKTGGTRLTNVADGVAPSDAVNVSQLGDLANTPLSFAGNSGTVQKKLGDTVLIQGKGTTPGTYVGDNLRTEVDANGVLQIEMTDRPAFTSVTTGNTTMDSNGVVITGGPSITLNGVDAGGTKITNLAAGTAPTDAVNLSQLTTTVDGAKTHYYSVNDNGTQGANYNNDGATGGNAMAAGVGARAIGASSTALGSNSLASNDNDVALGAGSVTSRSNPIASATVGGQTYQFAGANPTSVVSVGSKGNERQVTNVAAGQLSSDSTDAVNGSQLYATNQAVDVLSGTINNINGGGGIKYFHANSSLADSQAVGSNSVAVGPQAISTGTDSVAIGHGATAGTSNSVALGANSTTGPVKGTAGATIAGDNYTFAGANPTGTVSVGAAGQERTITNVAAGTLSSTSTDAVNGSQLYATNQAVDKLDGRVSKVENTVNHIAGDITNISTGQAGMFQTSVDQKAPTPTPTGNNSAAGGAGAAASGDNSLALGNGSQATADNSVAIGNASVADRANAVSMGSSGKERQITNVAAGTQGTDAVNVSQLKAAQAGGVQYDINSDGSTNYNSVTLNPNGGSTAIHNVQAGTATTDAVNVGQLNDAMVNTQNWSKNYTDQQINQMGKRAYAGTASALATANIPQAYQPNQSVVGVGIGNYHGQNAISVGMSTITESGRYIFKASATGSQQDGLGVGVGAGMAW</sequence>
<evidence type="ECO:0000256" key="10">
    <source>
        <dbReference type="ARBA" id="ARBA00023237"/>
    </source>
</evidence>
<keyword evidence="8" id="KW-0653">Protein transport</keyword>
<feature type="domain" description="Trimeric autotransporter adhesin YadA-like stalk" evidence="14">
    <location>
        <begin position="940"/>
        <end position="982"/>
    </location>
</feature>
<feature type="domain" description="Trimeric autotransporter adhesin YadA-like stalk" evidence="14">
    <location>
        <begin position="698"/>
        <end position="722"/>
    </location>
</feature>
<dbReference type="Gene3D" id="2.150.10.10">
    <property type="entry name" value="Serralysin-like metalloprotease, C-terminal"/>
    <property type="match status" value="8"/>
</dbReference>
<feature type="domain" description="ESPR" evidence="15">
    <location>
        <begin position="1"/>
        <end position="49"/>
    </location>
</feature>
<comment type="caution">
    <text evidence="16">The sequence shown here is derived from an EMBL/GenBank/DDBJ whole genome shotgun (WGS) entry which is preliminary data.</text>
</comment>
<feature type="domain" description="Trimeric autotransporter adhesin YadA-like stalk" evidence="14">
    <location>
        <begin position="426"/>
        <end position="454"/>
    </location>
</feature>
<evidence type="ECO:0000256" key="11">
    <source>
        <dbReference type="SAM" id="MobiDB-lite"/>
    </source>
</evidence>
<dbReference type="EMBL" id="JPLA01000002">
    <property type="protein sequence ID" value="KLD66005.1"/>
    <property type="molecule type" value="Genomic_DNA"/>
</dbReference>
<protein>
    <recommendedName>
        <fullName evidence="18">Adhesin</fullName>
    </recommendedName>
</protein>
<dbReference type="STRING" id="1440762.Y882_00995"/>
<evidence type="ECO:0000256" key="9">
    <source>
        <dbReference type="ARBA" id="ARBA00023136"/>
    </source>
</evidence>
<comment type="subcellular location">
    <subcellularLocation>
        <location evidence="2">Cell outer membrane</location>
    </subcellularLocation>
    <subcellularLocation>
        <location evidence="1">Cell surface</location>
    </subcellularLocation>
</comment>
<dbReference type="GO" id="GO:0009986">
    <property type="term" value="C:cell surface"/>
    <property type="evidence" value="ECO:0007669"/>
    <property type="project" value="UniProtKB-SubCell"/>
</dbReference>
<name>A0A0G9H862_9GAMM</name>
<feature type="domain" description="Trimeric autotransporter adhesin YadA-like head" evidence="13">
    <location>
        <begin position="488"/>
        <end position="513"/>
    </location>
</feature>
<feature type="domain" description="Trimeric autotransporter adhesin YadA-like stalk" evidence="14">
    <location>
        <begin position="311"/>
        <end position="334"/>
    </location>
</feature>
<evidence type="ECO:0000256" key="5">
    <source>
        <dbReference type="ARBA" id="ARBA00022452"/>
    </source>
</evidence>
<feature type="domain" description="Trimeric autotransporter adhesin YadA-like stalk" evidence="14">
    <location>
        <begin position="644"/>
        <end position="670"/>
    </location>
</feature>
<dbReference type="Pfam" id="PF03895">
    <property type="entry name" value="YadA_anchor"/>
    <property type="match status" value="1"/>
</dbReference>
<keyword evidence="4" id="KW-0813">Transport</keyword>
<dbReference type="Pfam" id="PF05662">
    <property type="entry name" value="YadA_stalk"/>
    <property type="match status" value="10"/>
</dbReference>
<evidence type="ECO:0000259" key="14">
    <source>
        <dbReference type="Pfam" id="PF05662"/>
    </source>
</evidence>
<reference evidence="16 17" key="1">
    <citation type="journal article" date="2015" name="Antonie Van Leeuwenhoek">
        <title>A phylogenomic and molecular marker based taxonomic framework for the order Xanthomonadales: proposal to transfer the families Algiphilaceae and Solimonadaceae to the order Nevskiales ord. nov. and to create a new family within the order Xanthomonadales, the family Rhodanobacteraceae fam. nov., containing the genus Rhodanobacter and its closest relatives.</title>
        <authorList>
            <person name="Naushad S."/>
            <person name="Adeolu M."/>
            <person name="Wong S."/>
            <person name="Sohail M."/>
            <person name="Schellhorn H.E."/>
            <person name="Gupta R.S."/>
        </authorList>
    </citation>
    <scope>NUCLEOTIDE SEQUENCE [LARGE SCALE GENOMIC DNA]</scope>
    <source>
        <strain evidence="16 17">DSM 16301</strain>
    </source>
</reference>
<feature type="domain" description="Trimeric autotransporter adhesin YadA-like stalk" evidence="14">
    <location>
        <begin position="1210"/>
        <end position="1236"/>
    </location>
</feature>
<proteinExistence type="inferred from homology"/>
<dbReference type="Gene3D" id="2.60.40.4050">
    <property type="match status" value="1"/>
</dbReference>
<dbReference type="InterPro" id="IPR008640">
    <property type="entry name" value="Adhesin_Head_dom"/>
</dbReference>
<feature type="domain" description="Trimeric autotransporter adhesin YadA-like stalk" evidence="14">
    <location>
        <begin position="1263"/>
        <end position="1299"/>
    </location>
</feature>
<dbReference type="Proteomes" id="UP000035481">
    <property type="component" value="Unassembled WGS sequence"/>
</dbReference>
<feature type="domain" description="Trimeric autotransporter adhesin YadA-like head" evidence="13">
    <location>
        <begin position="875"/>
        <end position="901"/>
    </location>
</feature>
<feature type="domain" description="Trimeric autotransporter adhesin YadA-like stalk" evidence="14">
    <location>
        <begin position="813"/>
        <end position="850"/>
    </location>
</feature>
<keyword evidence="6" id="KW-0812">Transmembrane</keyword>
<dbReference type="Gene3D" id="2.20.70.140">
    <property type="match status" value="2"/>
</dbReference>
<dbReference type="Gene3D" id="3.30.1300.30">
    <property type="entry name" value="GSPII I/J protein-like"/>
    <property type="match status" value="1"/>
</dbReference>
<gene>
    <name evidence="16" type="ORF">Y882_00995</name>
</gene>
<feature type="domain" description="Trimeric autotransporter adhesin YadA-like head" evidence="13">
    <location>
        <begin position="999"/>
        <end position="1025"/>
    </location>
</feature>
<feature type="domain" description="Trimeric autotransporter adhesin YadA-like head" evidence="13">
    <location>
        <begin position="101"/>
        <end position="127"/>
    </location>
</feature>
<feature type="domain" description="Trimeric autotransporter adhesin YadA-like head" evidence="13">
    <location>
        <begin position="157"/>
        <end position="182"/>
    </location>
</feature>
<dbReference type="GO" id="GO:0009279">
    <property type="term" value="C:cell outer membrane"/>
    <property type="evidence" value="ECO:0007669"/>
    <property type="project" value="UniProtKB-SubCell"/>
</dbReference>
<evidence type="ECO:0000313" key="17">
    <source>
        <dbReference type="Proteomes" id="UP000035481"/>
    </source>
</evidence>
<feature type="compositionally biased region" description="Low complexity" evidence="11">
    <location>
        <begin position="1154"/>
        <end position="1167"/>
    </location>
</feature>
<dbReference type="InterPro" id="IPR005594">
    <property type="entry name" value="YadA_C"/>
</dbReference>
<dbReference type="CDD" id="cd12820">
    <property type="entry name" value="LbR_YadA-like"/>
    <property type="match status" value="1"/>
</dbReference>
<evidence type="ECO:0000256" key="6">
    <source>
        <dbReference type="ARBA" id="ARBA00022692"/>
    </source>
</evidence>
<evidence type="ECO:0000256" key="2">
    <source>
        <dbReference type="ARBA" id="ARBA00004442"/>
    </source>
</evidence>
<evidence type="ECO:0000256" key="4">
    <source>
        <dbReference type="ARBA" id="ARBA00022448"/>
    </source>
</evidence>
<accession>A0A0G9H862</accession>
<comment type="similarity">
    <text evidence="3">Belongs to the autotransporter-2 (AT-2) (TC 1.B.40) family.</text>
</comment>
<keyword evidence="9" id="KW-0472">Membrane</keyword>